<dbReference type="PATRIC" id="fig|401562.3.peg.5053"/>
<dbReference type="InterPro" id="IPR002762">
    <property type="entry name" value="CbiX-like"/>
</dbReference>
<dbReference type="OrthoDB" id="9797895at2"/>
<feature type="region of interest" description="Disordered" evidence="3">
    <location>
        <begin position="281"/>
        <end position="404"/>
    </location>
</feature>
<protein>
    <submittedName>
        <fullName evidence="4">Sirohydrochlorin cobaltochelatase</fullName>
    </submittedName>
</protein>
<dbReference type="EMBL" id="LDPZ01000085">
    <property type="protein sequence ID" value="KTQ80721.1"/>
    <property type="molecule type" value="Genomic_DNA"/>
</dbReference>
<sequence>MKALMLCGHGSRDRGAVEEFRGLSEKMARRLPDWTVEYGYLEFATPIIRTGLDALREKGAREILALPGMLFAAGHAKNDIPSVLNTYAASNDVSITYGRELGIDPKMIRAAGERIREALRLDGWRDGEPLHDTMLVVVGRGASDPDANSNVAKVMRMLWEGLGFGWGETAYSGVTFPLVEPALRHVSRLGYKRIVVFPYFLFTGILVDRIYSSTDTVAAEQPDVKFLKASYLGAHDLVVETFVDRLTEILEGTNNMNCQMCKYREQVLGFEAEVGLPQESHHHHVEGIGTGPAEPAHDHGHDHSHGHGHDHGHHHHGDHHHGHDHHGHDHGHSHDHGHDHAHTHEHAHSADHSHDHAGGHTHGHAHDHGHSHGHDHSHGHGHTHTHHPYPHADHPLGPRSLKRG</sequence>
<dbReference type="RefSeq" id="WP_058636885.1">
    <property type="nucleotide sequence ID" value="NZ_LDPZ01000085.1"/>
</dbReference>
<dbReference type="STRING" id="401562.NS365_17510"/>
<proteinExistence type="predicted"/>
<dbReference type="PRINTS" id="PR00334">
    <property type="entry name" value="KININOGEN"/>
</dbReference>
<reference evidence="4 5" key="1">
    <citation type="journal article" date="2016" name="Front. Microbiol.">
        <title>Genomic Resource of Rice Seed Associated Bacteria.</title>
        <authorList>
            <person name="Midha S."/>
            <person name="Bansal K."/>
            <person name="Sharma S."/>
            <person name="Kumar N."/>
            <person name="Patil P.P."/>
            <person name="Chaudhry V."/>
            <person name="Patil P.B."/>
        </authorList>
    </citation>
    <scope>NUCLEOTIDE SEQUENCE [LARGE SCALE GENOMIC DNA]</scope>
    <source>
        <strain evidence="4 5">NS226</strain>
    </source>
</reference>
<comment type="caution">
    <text evidence="4">The sequence shown here is derived from an EMBL/GenBank/DDBJ whole genome shotgun (WGS) entry which is preliminary data.</text>
</comment>
<keyword evidence="1" id="KW-0479">Metal-binding</keyword>
<dbReference type="GO" id="GO:0046872">
    <property type="term" value="F:metal ion binding"/>
    <property type="evidence" value="ECO:0007669"/>
    <property type="project" value="UniProtKB-KW"/>
</dbReference>
<dbReference type="Gene3D" id="3.40.50.1400">
    <property type="match status" value="2"/>
</dbReference>
<accession>A0A175QX28</accession>
<feature type="compositionally biased region" description="Basic residues" evidence="3">
    <location>
        <begin position="310"/>
        <end position="325"/>
    </location>
</feature>
<gene>
    <name evidence="4" type="ORF">NS226_22685</name>
</gene>
<feature type="compositionally biased region" description="Basic and acidic residues" evidence="3">
    <location>
        <begin position="295"/>
        <end position="309"/>
    </location>
</feature>
<dbReference type="InterPro" id="IPR050963">
    <property type="entry name" value="Sirohydro_Cobaltochel/CbiX"/>
</dbReference>
<dbReference type="Pfam" id="PF01903">
    <property type="entry name" value="CbiX"/>
    <property type="match status" value="2"/>
</dbReference>
<dbReference type="CDD" id="cd03414">
    <property type="entry name" value="CbiX_SirB_C"/>
    <property type="match status" value="1"/>
</dbReference>
<feature type="compositionally biased region" description="Basic and acidic residues" evidence="3">
    <location>
        <begin position="326"/>
        <end position="378"/>
    </location>
</feature>
<dbReference type="AlphaFoldDB" id="A0A175QX28"/>
<dbReference type="GO" id="GO:0016829">
    <property type="term" value="F:lyase activity"/>
    <property type="evidence" value="ECO:0007669"/>
    <property type="project" value="UniProtKB-KW"/>
</dbReference>
<dbReference type="PANTHER" id="PTHR33542">
    <property type="entry name" value="SIROHYDROCHLORIN FERROCHELATASE, CHLOROPLASTIC"/>
    <property type="match status" value="1"/>
</dbReference>
<evidence type="ECO:0000256" key="3">
    <source>
        <dbReference type="SAM" id="MobiDB-lite"/>
    </source>
</evidence>
<evidence type="ECO:0000256" key="2">
    <source>
        <dbReference type="ARBA" id="ARBA00023239"/>
    </source>
</evidence>
<dbReference type="PANTHER" id="PTHR33542:SF3">
    <property type="entry name" value="SIROHYDROCHLORIN FERROCHELATASE, CHLOROPLASTIC"/>
    <property type="match status" value="1"/>
</dbReference>
<evidence type="ECO:0000313" key="5">
    <source>
        <dbReference type="Proteomes" id="UP000078272"/>
    </source>
</evidence>
<dbReference type="Proteomes" id="UP000078272">
    <property type="component" value="Unassembled WGS sequence"/>
</dbReference>
<feature type="compositionally biased region" description="Basic residues" evidence="3">
    <location>
        <begin position="379"/>
        <end position="389"/>
    </location>
</feature>
<dbReference type="InterPro" id="IPR002395">
    <property type="entry name" value="Kininogen"/>
</dbReference>
<organism evidence="4 5">
    <name type="scientific">Aureimonas ureilytica</name>
    <dbReference type="NCBI Taxonomy" id="401562"/>
    <lineage>
        <taxon>Bacteria</taxon>
        <taxon>Pseudomonadati</taxon>
        <taxon>Pseudomonadota</taxon>
        <taxon>Alphaproteobacteria</taxon>
        <taxon>Hyphomicrobiales</taxon>
        <taxon>Aurantimonadaceae</taxon>
        <taxon>Aureimonas</taxon>
    </lineage>
</organism>
<dbReference type="eggNOG" id="COG2138">
    <property type="taxonomic scope" value="Bacteria"/>
</dbReference>
<dbReference type="CDD" id="cd03416">
    <property type="entry name" value="CbiX_SirB_N"/>
    <property type="match status" value="1"/>
</dbReference>
<dbReference type="SUPFAM" id="SSF53800">
    <property type="entry name" value="Chelatase"/>
    <property type="match status" value="1"/>
</dbReference>
<evidence type="ECO:0000313" key="4">
    <source>
        <dbReference type="EMBL" id="KTQ80721.1"/>
    </source>
</evidence>
<evidence type="ECO:0000256" key="1">
    <source>
        <dbReference type="ARBA" id="ARBA00022723"/>
    </source>
</evidence>
<name>A0A175QX28_9HYPH</name>
<keyword evidence="2" id="KW-0456">Lyase</keyword>